<proteinExistence type="inferred from homology"/>
<comment type="similarity">
    <text evidence="2">Belongs to the bacterial solute-binding protein 7 family.</text>
</comment>
<dbReference type="PANTHER" id="PTHR33376">
    <property type="match status" value="1"/>
</dbReference>
<comment type="caution">
    <text evidence="5">The sequence shown here is derived from an EMBL/GenBank/DDBJ whole genome shotgun (WGS) entry which is preliminary data.</text>
</comment>
<reference evidence="5 6" key="1">
    <citation type="submission" date="2024-09" db="EMBL/GenBank/DDBJ databases">
        <authorList>
            <person name="Sun Q."/>
            <person name="Mori K."/>
        </authorList>
    </citation>
    <scope>NUCLEOTIDE SEQUENCE [LARGE SCALE GENOMIC DNA]</scope>
    <source>
        <strain evidence="5 6">CICC 10874</strain>
    </source>
</reference>
<evidence type="ECO:0000256" key="4">
    <source>
        <dbReference type="ARBA" id="ARBA00022729"/>
    </source>
</evidence>
<name>A0ABV6R9U8_9MICO</name>
<protein>
    <submittedName>
        <fullName evidence="5">TRAP transporter substrate-binding protein</fullName>
    </submittedName>
</protein>
<dbReference type="InterPro" id="IPR018389">
    <property type="entry name" value="DctP_fam"/>
</dbReference>
<dbReference type="CDD" id="cd13603">
    <property type="entry name" value="PBP2_TRAP_Siap_TeaA_like"/>
    <property type="match status" value="1"/>
</dbReference>
<dbReference type="Gene3D" id="3.40.190.170">
    <property type="entry name" value="Bacterial extracellular solute-binding protein, family 7"/>
    <property type="match status" value="1"/>
</dbReference>
<accession>A0ABV6R9U8</accession>
<evidence type="ECO:0000313" key="6">
    <source>
        <dbReference type="Proteomes" id="UP001589793"/>
    </source>
</evidence>
<evidence type="ECO:0000256" key="2">
    <source>
        <dbReference type="ARBA" id="ARBA00009023"/>
    </source>
</evidence>
<keyword evidence="6" id="KW-1185">Reference proteome</keyword>
<keyword evidence="3" id="KW-0813">Transport</keyword>
<sequence>MHDDVPLRRRTLRRRSLLQAGIGGVLGTGALAACAGGDGPRRTDSVRIILGHGAAPGNPRSDGALAFQKLVAEKSGGDVEIQILGQEAVGNDTEMMVSVAAGTLDMSINSQGPFSTYVPEAALVGLPFLFESSAHAYAVLDGDIQGELAAHAEEKGFHVLNFWDNGMRDITNSKHPIEVPGDVAGLKIRTPDDPMTIDIFGQLGANPTPMAFGELYLALRQGAVDGQENPVVNIKSSSLQEVQKHLAVTGHKYEMNPFVMSTTRWQNLDADVQQVISEAAAEAVDEQRRLMTEQTTEIYAEFEATLEVSHPDRTVFREATHPVYERWQAEFPDFFDQITAAADDVRADHEEESA</sequence>
<dbReference type="EMBL" id="JBHLSV010000002">
    <property type="protein sequence ID" value="MFC0672743.1"/>
    <property type="molecule type" value="Genomic_DNA"/>
</dbReference>
<evidence type="ECO:0000256" key="1">
    <source>
        <dbReference type="ARBA" id="ARBA00004196"/>
    </source>
</evidence>
<dbReference type="InterPro" id="IPR038404">
    <property type="entry name" value="TRAP_DctP_sf"/>
</dbReference>
<comment type="subcellular location">
    <subcellularLocation>
        <location evidence="1">Cell envelope</location>
    </subcellularLocation>
</comment>
<gene>
    <name evidence="5" type="ORF">ACFFF6_02100</name>
</gene>
<keyword evidence="4" id="KW-0732">Signal</keyword>
<dbReference type="NCBIfam" id="NF037995">
    <property type="entry name" value="TRAP_S1"/>
    <property type="match status" value="1"/>
</dbReference>
<dbReference type="InterPro" id="IPR004682">
    <property type="entry name" value="TRAP_DctP"/>
</dbReference>
<organism evidence="5 6">
    <name type="scientific">Brachybacterium hainanense</name>
    <dbReference type="NCBI Taxonomy" id="1541174"/>
    <lineage>
        <taxon>Bacteria</taxon>
        <taxon>Bacillati</taxon>
        <taxon>Actinomycetota</taxon>
        <taxon>Actinomycetes</taxon>
        <taxon>Micrococcales</taxon>
        <taxon>Dermabacteraceae</taxon>
        <taxon>Brachybacterium</taxon>
    </lineage>
</organism>
<dbReference type="Proteomes" id="UP001589793">
    <property type="component" value="Unassembled WGS sequence"/>
</dbReference>
<evidence type="ECO:0000256" key="3">
    <source>
        <dbReference type="ARBA" id="ARBA00022448"/>
    </source>
</evidence>
<dbReference type="NCBIfam" id="TIGR00787">
    <property type="entry name" value="dctP"/>
    <property type="match status" value="1"/>
</dbReference>
<evidence type="ECO:0000313" key="5">
    <source>
        <dbReference type="EMBL" id="MFC0672743.1"/>
    </source>
</evidence>
<dbReference type="PANTHER" id="PTHR33376:SF4">
    <property type="entry name" value="SIALIC ACID-BINDING PERIPLASMIC PROTEIN SIAP"/>
    <property type="match status" value="1"/>
</dbReference>
<dbReference type="Pfam" id="PF03480">
    <property type="entry name" value="DctP"/>
    <property type="match status" value="1"/>
</dbReference>
<dbReference type="RefSeq" id="WP_376977769.1">
    <property type="nucleotide sequence ID" value="NZ_JBHLSV010000002.1"/>
</dbReference>
<dbReference type="PIRSF" id="PIRSF006470">
    <property type="entry name" value="DctB"/>
    <property type="match status" value="1"/>
</dbReference>